<comment type="caution">
    <text evidence="1">The sequence shown here is derived from an EMBL/GenBank/DDBJ whole genome shotgun (WGS) entry which is preliminary data.</text>
</comment>
<gene>
    <name evidence="1" type="ORF">EVAR_100964_1</name>
</gene>
<evidence type="ECO:0000313" key="2">
    <source>
        <dbReference type="Proteomes" id="UP000299102"/>
    </source>
</evidence>
<dbReference type="AlphaFoldDB" id="A0A4C2ACQ7"/>
<dbReference type="EMBL" id="BGZK01002880">
    <property type="protein sequence ID" value="GBP97143.1"/>
    <property type="molecule type" value="Genomic_DNA"/>
</dbReference>
<keyword evidence="2" id="KW-1185">Reference proteome</keyword>
<organism evidence="1 2">
    <name type="scientific">Eumeta variegata</name>
    <name type="common">Bagworm moth</name>
    <name type="synonym">Eumeta japonica</name>
    <dbReference type="NCBI Taxonomy" id="151549"/>
    <lineage>
        <taxon>Eukaryota</taxon>
        <taxon>Metazoa</taxon>
        <taxon>Ecdysozoa</taxon>
        <taxon>Arthropoda</taxon>
        <taxon>Hexapoda</taxon>
        <taxon>Insecta</taxon>
        <taxon>Pterygota</taxon>
        <taxon>Neoptera</taxon>
        <taxon>Endopterygota</taxon>
        <taxon>Lepidoptera</taxon>
        <taxon>Glossata</taxon>
        <taxon>Ditrysia</taxon>
        <taxon>Tineoidea</taxon>
        <taxon>Psychidae</taxon>
        <taxon>Oiketicinae</taxon>
        <taxon>Eumeta</taxon>
    </lineage>
</organism>
<reference evidence="1 2" key="1">
    <citation type="journal article" date="2019" name="Commun. Biol.">
        <title>The bagworm genome reveals a unique fibroin gene that provides high tensile strength.</title>
        <authorList>
            <person name="Kono N."/>
            <person name="Nakamura H."/>
            <person name="Ohtoshi R."/>
            <person name="Tomita M."/>
            <person name="Numata K."/>
            <person name="Arakawa K."/>
        </authorList>
    </citation>
    <scope>NUCLEOTIDE SEQUENCE [LARGE SCALE GENOMIC DNA]</scope>
</reference>
<protein>
    <submittedName>
        <fullName evidence="1">Uncharacterized protein</fullName>
    </submittedName>
</protein>
<name>A0A4C2ACQ7_EUMVA</name>
<accession>A0A4C2ACQ7</accession>
<dbReference type="Proteomes" id="UP000299102">
    <property type="component" value="Unassembled WGS sequence"/>
</dbReference>
<sequence length="136" mass="15193">MEVKCTKHEAEEAPKPNEVKTRSVPLRIKAGSGRHEHIGPPTILEPSGLVKRLALNFLGAGDDGIFRVTSNFVSGWGSHFILGCKSNKNYRDLVVTVPKKLAKEAWFVHRNFIFNYPIQTIPLSKCHEDLANCPDD</sequence>
<evidence type="ECO:0000313" key="1">
    <source>
        <dbReference type="EMBL" id="GBP97143.1"/>
    </source>
</evidence>
<proteinExistence type="predicted"/>